<reference evidence="14" key="1">
    <citation type="journal article" date="2008" name="Mol. Biol. Evol.">
        <title>Effects of X-linkage and sex-biased gene expression on the rate of adaptive protein evolution in Drosophila.</title>
        <authorList>
            <person name="Baines J.F."/>
            <person name="Sawyer S.A."/>
            <person name="Hartl D.L."/>
            <person name="Parsch J."/>
        </authorList>
    </citation>
    <scope>NUCLEOTIDE SEQUENCE</scope>
    <source>
        <strain evidence="14">ZBMEL82</strain>
    </source>
</reference>
<dbReference type="InterPro" id="IPR000243">
    <property type="entry name" value="Pept_T1A_subB"/>
</dbReference>
<evidence type="ECO:0000256" key="5">
    <source>
        <dbReference type="ARBA" id="ARBA00022801"/>
    </source>
</evidence>
<dbReference type="Gene3D" id="3.60.20.10">
    <property type="entry name" value="Glutamine Phosphoribosylpyrophosphate, subunit 1, domain 1"/>
    <property type="match status" value="1"/>
</dbReference>
<evidence type="ECO:0000256" key="8">
    <source>
        <dbReference type="ARBA" id="ARBA00024953"/>
    </source>
</evidence>
<evidence type="ECO:0000256" key="2">
    <source>
        <dbReference type="ARBA" id="ARBA00022490"/>
    </source>
</evidence>
<keyword evidence="5" id="KW-0378">Hydrolase</keyword>
<dbReference type="GO" id="GO:0004298">
    <property type="term" value="F:threonine-type endopeptidase activity"/>
    <property type="evidence" value="ECO:0007669"/>
    <property type="project" value="UniProtKB-KW"/>
</dbReference>
<comment type="subunit">
    <text evidence="11">Component of the proteasome complex.</text>
</comment>
<dbReference type="VEuPathDB" id="VectorBase:FBgn0029812"/>
<proteinExistence type="inferred from homology"/>
<evidence type="ECO:0000259" key="13">
    <source>
        <dbReference type="Pfam" id="PF12465"/>
    </source>
</evidence>
<sequence length="307" mass="33004">MLFPFSARKANTSADFVGLRSGFNFINCRRNAELLSKGYEPPKAIKTGTSIVGIIYKDGVILGADTRATEGPIVSDKNCSKIHHLQDHIYCCGAGTAADTEMITLTTSAELDLHRLNTERRVPVVCASMMLRRTLFRYQGHIGAALVMGGVDTTGPQLYCIYPCGSNDKIPYAAMGSGTLAAMSVLEHGWKPDLDLEQGKQLVREAISAGVFNDLGSGSNIDLCVITAKGAVYLRTDTIASEKGERLGKYGIKPNSTMVTSISVLSLQVTDERIYAVDDQQPGTSGVQLDSQQADEELPEGSQTKST</sequence>
<gene>
    <name evidence="14" type="primary">CG18341</name>
</gene>
<evidence type="ECO:0000256" key="10">
    <source>
        <dbReference type="PIRSR" id="PIRSR600243-1"/>
    </source>
</evidence>
<keyword evidence="7 11" id="KW-0539">Nucleus</keyword>
<evidence type="ECO:0000256" key="4">
    <source>
        <dbReference type="ARBA" id="ARBA00022698"/>
    </source>
</evidence>
<comment type="similarity">
    <text evidence="11">Belongs to the peptidase T1B family.</text>
</comment>
<protein>
    <recommendedName>
        <fullName evidence="11">Proteasome subunit beta</fullName>
    </recommendedName>
</protein>
<keyword evidence="2 11" id="KW-0963">Cytoplasm</keyword>
<evidence type="ECO:0000256" key="7">
    <source>
        <dbReference type="ARBA" id="ARBA00023242"/>
    </source>
</evidence>
<dbReference type="Bgee" id="FBgn0029812">
    <property type="expression patterns" value="Expressed in early elongation stage spermatid (Drosophila) in testis and 20 other cell types or tissues"/>
</dbReference>
<dbReference type="Pfam" id="PF00227">
    <property type="entry name" value="Proteasome"/>
    <property type="match status" value="1"/>
</dbReference>
<dbReference type="GO" id="GO:0005737">
    <property type="term" value="C:cytoplasm"/>
    <property type="evidence" value="ECO:0007669"/>
    <property type="project" value="UniProtKB-SubCell"/>
</dbReference>
<dbReference type="InterPro" id="IPR023333">
    <property type="entry name" value="Proteasome_suB-type"/>
</dbReference>
<keyword evidence="4" id="KW-0888">Threonine protease</keyword>
<dbReference type="PROSITE" id="PS00854">
    <property type="entry name" value="PROTEASOME_BETA_1"/>
    <property type="match status" value="1"/>
</dbReference>
<evidence type="ECO:0000256" key="6">
    <source>
        <dbReference type="ARBA" id="ARBA00022942"/>
    </source>
</evidence>
<feature type="active site" description="Nucleophile" evidence="10">
    <location>
        <position position="49"/>
    </location>
</feature>
<feature type="compositionally biased region" description="Polar residues" evidence="12">
    <location>
        <begin position="281"/>
        <end position="292"/>
    </location>
</feature>
<evidence type="ECO:0000313" key="14">
    <source>
        <dbReference type="EMBL" id="CAQ53350.1"/>
    </source>
</evidence>
<dbReference type="GO" id="GO:0005839">
    <property type="term" value="C:proteasome core complex"/>
    <property type="evidence" value="ECO:0007669"/>
    <property type="project" value="InterPro"/>
</dbReference>
<dbReference type="AlphaFoldDB" id="B4F5A2"/>
<dbReference type="PROSITE" id="PS51476">
    <property type="entry name" value="PROTEASOME_BETA_2"/>
    <property type="match status" value="1"/>
</dbReference>
<feature type="region of interest" description="Disordered" evidence="12">
    <location>
        <begin position="278"/>
        <end position="307"/>
    </location>
</feature>
<keyword evidence="6 11" id="KW-0647">Proteasome</keyword>
<dbReference type="PANTHER" id="PTHR32194">
    <property type="entry name" value="METALLOPROTEASE TLDD"/>
    <property type="match status" value="1"/>
</dbReference>
<evidence type="ECO:0000256" key="9">
    <source>
        <dbReference type="ARBA" id="ARBA00026071"/>
    </source>
</evidence>
<dbReference type="MEROPS" id="T01.A04"/>
<evidence type="ECO:0000256" key="1">
    <source>
        <dbReference type="ARBA" id="ARBA00001198"/>
    </source>
</evidence>
<dbReference type="InterPro" id="IPR016050">
    <property type="entry name" value="Proteasome_bsu_CS"/>
</dbReference>
<comment type="subunit">
    <text evidence="9">The 26S proteasome consists of a 20S proteasome core and two 19S regulatory subunits. The 20S proteasome core is composed of 28 subunits that are arranged in four stacked rings, resulting in a barrel-shaped structure. The two end rings are each formed by seven alpha subunits, and the two central rings are each formed by seven beta subunits. The catalytic chamber with the active sites is on the inside of the barrel.</text>
</comment>
<dbReference type="InterPro" id="IPR029055">
    <property type="entry name" value="Ntn_hydrolases_N"/>
</dbReference>
<evidence type="ECO:0000256" key="11">
    <source>
        <dbReference type="RuleBase" id="RU004203"/>
    </source>
</evidence>
<dbReference type="ExpressionAtlas" id="B4F5A2">
    <property type="expression patterns" value="baseline and differential"/>
</dbReference>
<name>B4F5A2_DROME</name>
<dbReference type="Pfam" id="PF12465">
    <property type="entry name" value="Pr_beta_C"/>
    <property type="match status" value="1"/>
</dbReference>
<comment type="function">
    <text evidence="8">Non-catalytic component of the proteasome, a multicatalytic proteinase complex which is characterized by its ability to cleave peptides with Arg, Phe, Tyr, Leu, and Glu adjacent to the leaving group at neutral or slightly basic pH. The proteasome has an ATP-dependent proteolytic activity.</text>
</comment>
<dbReference type="InterPro" id="IPR001353">
    <property type="entry name" value="Proteasome_sua/b"/>
</dbReference>
<dbReference type="HOGENOM" id="CLU_035750_3_0_1"/>
<dbReference type="EMBL" id="AM998988">
    <property type="protein sequence ID" value="CAQ53350.1"/>
    <property type="molecule type" value="Genomic_DNA"/>
</dbReference>
<dbReference type="GO" id="GO:0005634">
    <property type="term" value="C:nucleus"/>
    <property type="evidence" value="ECO:0007669"/>
    <property type="project" value="UniProtKB-SubCell"/>
</dbReference>
<accession>B4F5A2</accession>
<keyword evidence="3" id="KW-0645">Protease</keyword>
<dbReference type="GO" id="GO:0051603">
    <property type="term" value="P:proteolysis involved in protein catabolic process"/>
    <property type="evidence" value="ECO:0007669"/>
    <property type="project" value="InterPro"/>
</dbReference>
<comment type="subcellular location">
    <subcellularLocation>
        <location evidence="11">Cytoplasm</location>
    </subcellularLocation>
    <subcellularLocation>
        <location evidence="11">Nucleus</location>
    </subcellularLocation>
</comment>
<dbReference type="InterPro" id="IPR024689">
    <property type="entry name" value="Proteasome_bsu_C"/>
</dbReference>
<dbReference type="OrthoDB" id="429533at2759"/>
<comment type="function">
    <text evidence="11">Component of the proteasome, a multicatalytic proteinase complex which is characterized by its ability to cleave peptides with Arg, Phe, Tyr, Leu, and Glu adjacent to the leaving group at neutral or slightly basic pH. The proteasome has an ATP-dependent proteolytic activity.</text>
</comment>
<dbReference type="PANTHER" id="PTHR32194:SF4">
    <property type="entry name" value="PROTEASOME SUBUNIT BETA TYPE-7"/>
    <property type="match status" value="1"/>
</dbReference>
<dbReference type="CDD" id="cd03763">
    <property type="entry name" value="proteasome_beta_type_7"/>
    <property type="match status" value="1"/>
</dbReference>
<evidence type="ECO:0000256" key="12">
    <source>
        <dbReference type="SAM" id="MobiDB-lite"/>
    </source>
</evidence>
<comment type="catalytic activity">
    <reaction evidence="1">
        <text>Cleavage of peptide bonds with very broad specificity.</text>
        <dbReference type="EC" id="3.4.25.1"/>
    </reaction>
</comment>
<dbReference type="SUPFAM" id="SSF56235">
    <property type="entry name" value="N-terminal nucleophile aminohydrolases (Ntn hydrolases)"/>
    <property type="match status" value="1"/>
</dbReference>
<dbReference type="PRINTS" id="PR00141">
    <property type="entry name" value="PROTEASOME"/>
</dbReference>
<evidence type="ECO:0000256" key="3">
    <source>
        <dbReference type="ARBA" id="ARBA00022670"/>
    </source>
</evidence>
<feature type="domain" description="Proteasome beta subunit C-terminal" evidence="13">
    <location>
        <begin position="240"/>
        <end position="274"/>
    </location>
</feature>
<organism evidence="14">
    <name type="scientific">Drosophila melanogaster</name>
    <name type="common">Fruit fly</name>
    <dbReference type="NCBI Taxonomy" id="7227"/>
    <lineage>
        <taxon>Eukaryota</taxon>
        <taxon>Metazoa</taxon>
        <taxon>Ecdysozoa</taxon>
        <taxon>Arthropoda</taxon>
        <taxon>Hexapoda</taxon>
        <taxon>Insecta</taxon>
        <taxon>Pterygota</taxon>
        <taxon>Neoptera</taxon>
        <taxon>Endopterygota</taxon>
        <taxon>Diptera</taxon>
        <taxon>Brachycera</taxon>
        <taxon>Muscomorpha</taxon>
        <taxon>Ephydroidea</taxon>
        <taxon>Drosophilidae</taxon>
        <taxon>Drosophila</taxon>
        <taxon>Sophophora</taxon>
    </lineage>
</organism>